<evidence type="ECO:0000256" key="1">
    <source>
        <dbReference type="SAM" id="Phobius"/>
    </source>
</evidence>
<dbReference type="Proteomes" id="UP001165587">
    <property type="component" value="Unassembled WGS sequence"/>
</dbReference>
<sequence>MSHYRERLSPSLWVLASTALVIPASMIVFAPLPGVPGLLVGLVVGLVLYAGVLALLIGLAPVIEVEGGRLRVGRAAIPIELLGDCEAFAREEATAERGPRLDARAYLCIRGWIGPVVRMRIADPQDPTPYWLVSTRRPGDLVEALKGAGRRAA</sequence>
<accession>A0AA41XDJ8</accession>
<evidence type="ECO:0000313" key="3">
    <source>
        <dbReference type="Proteomes" id="UP001165587"/>
    </source>
</evidence>
<dbReference type="EMBL" id="JANLCK010000004">
    <property type="protein sequence ID" value="MCS5726047.1"/>
    <property type="molecule type" value="Genomic_DNA"/>
</dbReference>
<dbReference type="RefSeq" id="WP_259526724.1">
    <property type="nucleotide sequence ID" value="NZ_JANLCK010000004.1"/>
</dbReference>
<dbReference type="InterPro" id="IPR021443">
    <property type="entry name" value="DUF3093"/>
</dbReference>
<feature type="transmembrane region" description="Helical" evidence="1">
    <location>
        <begin position="12"/>
        <end position="32"/>
    </location>
</feature>
<evidence type="ECO:0000313" key="2">
    <source>
        <dbReference type="EMBL" id="MCS5726047.1"/>
    </source>
</evidence>
<protein>
    <submittedName>
        <fullName evidence="2">DUF3093 domain-containing protein</fullName>
    </submittedName>
</protein>
<dbReference type="Pfam" id="PF11292">
    <property type="entry name" value="DUF3093"/>
    <property type="match status" value="1"/>
</dbReference>
<organism evidence="2 3">
    <name type="scientific">Herbiconiux oxytropis</name>
    <dbReference type="NCBI Taxonomy" id="2970915"/>
    <lineage>
        <taxon>Bacteria</taxon>
        <taxon>Bacillati</taxon>
        <taxon>Actinomycetota</taxon>
        <taxon>Actinomycetes</taxon>
        <taxon>Micrococcales</taxon>
        <taxon>Microbacteriaceae</taxon>
        <taxon>Herbiconiux</taxon>
    </lineage>
</organism>
<comment type="caution">
    <text evidence="2">The sequence shown here is derived from an EMBL/GenBank/DDBJ whole genome shotgun (WGS) entry which is preliminary data.</text>
</comment>
<keyword evidence="1" id="KW-0812">Transmembrane</keyword>
<feature type="transmembrane region" description="Helical" evidence="1">
    <location>
        <begin position="38"/>
        <end position="63"/>
    </location>
</feature>
<gene>
    <name evidence="2" type="ORF">N1028_09080</name>
</gene>
<keyword evidence="3" id="KW-1185">Reference proteome</keyword>
<reference evidence="2" key="1">
    <citation type="submission" date="2022-08" db="EMBL/GenBank/DDBJ databases">
        <authorList>
            <person name="Deng Y."/>
            <person name="Han X.-F."/>
            <person name="Zhang Y.-Q."/>
        </authorList>
    </citation>
    <scope>NUCLEOTIDE SEQUENCE</scope>
    <source>
        <strain evidence="2">CPCC 203407</strain>
    </source>
</reference>
<proteinExistence type="predicted"/>
<dbReference type="AlphaFoldDB" id="A0AA41XDJ8"/>
<name>A0AA41XDJ8_9MICO</name>
<keyword evidence="1" id="KW-0472">Membrane</keyword>
<keyword evidence="1" id="KW-1133">Transmembrane helix</keyword>